<keyword evidence="4" id="KW-0812">Transmembrane</keyword>
<evidence type="ECO:0000313" key="5">
    <source>
        <dbReference type="EMBL" id="CAD8387633.1"/>
    </source>
</evidence>
<reference evidence="5" key="1">
    <citation type="submission" date="2021-01" db="EMBL/GenBank/DDBJ databases">
        <authorList>
            <person name="Corre E."/>
            <person name="Pelletier E."/>
            <person name="Niang G."/>
            <person name="Scheremetjew M."/>
            <person name="Finn R."/>
            <person name="Kale V."/>
            <person name="Holt S."/>
            <person name="Cochrane G."/>
            <person name="Meng A."/>
            <person name="Brown T."/>
            <person name="Cohen L."/>
        </authorList>
    </citation>
    <scope>NUCLEOTIDE SEQUENCE</scope>
    <source>
        <strain evidence="5">Pbaha01</strain>
    </source>
</reference>
<keyword evidence="1" id="KW-0677">Repeat</keyword>
<dbReference type="PRINTS" id="PR01415">
    <property type="entry name" value="ANKYRIN"/>
</dbReference>
<keyword evidence="4" id="KW-0472">Membrane</keyword>
<dbReference type="PROSITE" id="PS50297">
    <property type="entry name" value="ANK_REP_REGION"/>
    <property type="match status" value="2"/>
</dbReference>
<dbReference type="EMBL" id="HBEG01051545">
    <property type="protein sequence ID" value="CAD8387633.1"/>
    <property type="molecule type" value="Transcribed_RNA"/>
</dbReference>
<organism evidence="5">
    <name type="scientific">Pyrodinium bahamense</name>
    <dbReference type="NCBI Taxonomy" id="73915"/>
    <lineage>
        <taxon>Eukaryota</taxon>
        <taxon>Sar</taxon>
        <taxon>Alveolata</taxon>
        <taxon>Dinophyceae</taxon>
        <taxon>Gonyaulacales</taxon>
        <taxon>Pyrocystaceae</taxon>
        <taxon>Pyrodinium</taxon>
    </lineage>
</organism>
<keyword evidence="2 3" id="KW-0040">ANK repeat</keyword>
<proteinExistence type="predicted"/>
<dbReference type="PROSITE" id="PS50088">
    <property type="entry name" value="ANK_REPEAT"/>
    <property type="match status" value="2"/>
</dbReference>
<evidence type="ECO:0000256" key="2">
    <source>
        <dbReference type="ARBA" id="ARBA00023043"/>
    </source>
</evidence>
<name>A0A7S0FXU7_9DINO</name>
<dbReference type="Pfam" id="PF12796">
    <property type="entry name" value="Ank_2"/>
    <property type="match status" value="1"/>
</dbReference>
<sequence length="181" mass="18281">MVLLFAHGPGSISMVIDAAVVAAMLVIAAMFRVARWGGASAQKGNASCGGSCFQPVFLDPPPATGFRGAPAGVAAALLEAAVEGDAAACGRALEAQPAWLEACNAEGQTALALAARAGHVAACEVLLAAHADVEAVDATQKTPLSHAVQQKHYDVCRLLLEHGADVEAADCVVRDAGCLLL</sequence>
<protein>
    <submittedName>
        <fullName evidence="5">Uncharacterized protein</fullName>
    </submittedName>
</protein>
<gene>
    <name evidence="5" type="ORF">PBAH0796_LOCUS31321</name>
</gene>
<evidence type="ECO:0000256" key="1">
    <source>
        <dbReference type="ARBA" id="ARBA00022737"/>
    </source>
</evidence>
<dbReference type="PANTHER" id="PTHR24171">
    <property type="entry name" value="ANKYRIN REPEAT DOMAIN-CONTAINING PROTEIN 39-RELATED"/>
    <property type="match status" value="1"/>
</dbReference>
<feature type="transmembrane region" description="Helical" evidence="4">
    <location>
        <begin position="12"/>
        <end position="34"/>
    </location>
</feature>
<dbReference type="InterPro" id="IPR036770">
    <property type="entry name" value="Ankyrin_rpt-contain_sf"/>
</dbReference>
<dbReference type="SMART" id="SM00248">
    <property type="entry name" value="ANK"/>
    <property type="match status" value="2"/>
</dbReference>
<keyword evidence="4" id="KW-1133">Transmembrane helix</keyword>
<feature type="repeat" description="ANK" evidence="3">
    <location>
        <begin position="139"/>
        <end position="171"/>
    </location>
</feature>
<dbReference type="InterPro" id="IPR002110">
    <property type="entry name" value="Ankyrin_rpt"/>
</dbReference>
<dbReference type="PANTHER" id="PTHR24171:SF9">
    <property type="entry name" value="ANKYRIN REPEAT DOMAIN-CONTAINING PROTEIN 39"/>
    <property type="match status" value="1"/>
</dbReference>
<dbReference type="SUPFAM" id="SSF48403">
    <property type="entry name" value="Ankyrin repeat"/>
    <property type="match status" value="1"/>
</dbReference>
<dbReference type="AlphaFoldDB" id="A0A7S0FXU7"/>
<evidence type="ECO:0000256" key="4">
    <source>
        <dbReference type="SAM" id="Phobius"/>
    </source>
</evidence>
<evidence type="ECO:0000256" key="3">
    <source>
        <dbReference type="PROSITE-ProRule" id="PRU00023"/>
    </source>
</evidence>
<dbReference type="Gene3D" id="1.25.40.20">
    <property type="entry name" value="Ankyrin repeat-containing domain"/>
    <property type="match status" value="1"/>
</dbReference>
<accession>A0A7S0FXU7</accession>
<feature type="repeat" description="ANK" evidence="3">
    <location>
        <begin position="106"/>
        <end position="138"/>
    </location>
</feature>